<dbReference type="PANTHER" id="PTHR12565">
    <property type="entry name" value="STEROL REGULATORY ELEMENT-BINDING PROTEIN"/>
    <property type="match status" value="1"/>
</dbReference>
<dbReference type="OrthoDB" id="775589at2759"/>
<dbReference type="SMART" id="SM00353">
    <property type="entry name" value="HLH"/>
    <property type="match status" value="1"/>
</dbReference>
<dbReference type="FunFam" id="4.10.280.10:FF:000002">
    <property type="entry name" value="Basic helix-loop-helix transcription factor"/>
    <property type="match status" value="1"/>
</dbReference>
<evidence type="ECO:0000313" key="8">
    <source>
        <dbReference type="EMBL" id="KAG0483409.1"/>
    </source>
</evidence>
<feature type="region of interest" description="Disordered" evidence="6">
    <location>
        <begin position="110"/>
        <end position="168"/>
    </location>
</feature>
<keyword evidence="5" id="KW-0539">Nucleus</keyword>
<accession>A0A835R2X1</accession>
<evidence type="ECO:0000256" key="6">
    <source>
        <dbReference type="SAM" id="MobiDB-lite"/>
    </source>
</evidence>
<dbReference type="InterPro" id="IPR036638">
    <property type="entry name" value="HLH_DNA-bd_sf"/>
</dbReference>
<evidence type="ECO:0000256" key="4">
    <source>
        <dbReference type="ARBA" id="ARBA00023163"/>
    </source>
</evidence>
<comment type="caution">
    <text evidence="8">The sequence shown here is derived from an EMBL/GenBank/DDBJ whole genome shotgun (WGS) entry which is preliminary data.</text>
</comment>
<protein>
    <recommendedName>
        <fullName evidence="7">BHLH domain-containing protein</fullName>
    </recommendedName>
</protein>
<dbReference type="SUPFAM" id="SSF47459">
    <property type="entry name" value="HLH, helix-loop-helix DNA-binding domain"/>
    <property type="match status" value="1"/>
</dbReference>
<evidence type="ECO:0000256" key="5">
    <source>
        <dbReference type="ARBA" id="ARBA00023242"/>
    </source>
</evidence>
<sequence length="422" mass="46131">MNCGTTPIDQLLLSCMPNLHREQPKAPPSSLINPSLAPPSAAISGENSGLIGYPLNTMPTNRLMAFPTDPGFVERAARYSCFSSGTGNYGALATQLGNMETVKLSRVSSSQSTKAKATAVENRSPSEFAEAEFGSGREESSVTDLWPSPRESSVRKRKGVPKSKAKVAEENAVNVKKCRPAETGDVKEALKPKEEENFEKGQAKNEAIKPPEPPKDYIHVRARRGQATDSHSLAERVRREKISQRMKLLQDLVPGCNKITGKALMLDEIINYVQSLQCQVEFLSMKIATVNPGLACNLDSLISKEPLLNQPTASLPSSVYPLDNLPLTFPFGHHHKEGNTLPFGDTNVMETHFSLSQYDSIRQCMQPTSLDVFGADASQVGNLWDDELHTVVNLGFFQNQETGISSQNFDGQLPTANMKAEL</sequence>
<dbReference type="Gene3D" id="4.10.280.10">
    <property type="entry name" value="Helix-loop-helix DNA-binding domain"/>
    <property type="match status" value="1"/>
</dbReference>
<evidence type="ECO:0000313" key="9">
    <source>
        <dbReference type="Proteomes" id="UP000639772"/>
    </source>
</evidence>
<comment type="similarity">
    <text evidence="2">Belongs to the bHLH protein family.</text>
</comment>
<dbReference type="GO" id="GO:0003700">
    <property type="term" value="F:DNA-binding transcription factor activity"/>
    <property type="evidence" value="ECO:0007669"/>
    <property type="project" value="TreeGrafter"/>
</dbReference>
<dbReference type="PROSITE" id="PS50888">
    <property type="entry name" value="BHLH"/>
    <property type="match status" value="1"/>
</dbReference>
<evidence type="ECO:0000259" key="7">
    <source>
        <dbReference type="PROSITE" id="PS50888"/>
    </source>
</evidence>
<reference evidence="8 9" key="1">
    <citation type="journal article" date="2020" name="Nat. Food">
        <title>A phased Vanilla planifolia genome enables genetic improvement of flavour and production.</title>
        <authorList>
            <person name="Hasing T."/>
            <person name="Tang H."/>
            <person name="Brym M."/>
            <person name="Khazi F."/>
            <person name="Huang T."/>
            <person name="Chambers A.H."/>
        </authorList>
    </citation>
    <scope>NUCLEOTIDE SEQUENCE [LARGE SCALE GENOMIC DNA]</scope>
    <source>
        <tissue evidence="8">Leaf</tissue>
    </source>
</reference>
<evidence type="ECO:0000256" key="1">
    <source>
        <dbReference type="ARBA" id="ARBA00004123"/>
    </source>
</evidence>
<organism evidence="8 9">
    <name type="scientific">Vanilla planifolia</name>
    <name type="common">Vanilla</name>
    <dbReference type="NCBI Taxonomy" id="51239"/>
    <lineage>
        <taxon>Eukaryota</taxon>
        <taxon>Viridiplantae</taxon>
        <taxon>Streptophyta</taxon>
        <taxon>Embryophyta</taxon>
        <taxon>Tracheophyta</taxon>
        <taxon>Spermatophyta</taxon>
        <taxon>Magnoliopsida</taxon>
        <taxon>Liliopsida</taxon>
        <taxon>Asparagales</taxon>
        <taxon>Orchidaceae</taxon>
        <taxon>Vanilloideae</taxon>
        <taxon>Vanilleae</taxon>
        <taxon>Vanilla</taxon>
    </lineage>
</organism>
<gene>
    <name evidence="8" type="ORF">HPP92_011493</name>
</gene>
<dbReference type="EMBL" id="JADCNM010000005">
    <property type="protein sequence ID" value="KAG0483409.1"/>
    <property type="molecule type" value="Genomic_DNA"/>
</dbReference>
<dbReference type="CDD" id="cd18919">
    <property type="entry name" value="bHLH_AtBPE_like"/>
    <property type="match status" value="1"/>
</dbReference>
<dbReference type="AlphaFoldDB" id="A0A835R2X1"/>
<feature type="compositionally biased region" description="Low complexity" evidence="6">
    <location>
        <begin position="110"/>
        <end position="119"/>
    </location>
</feature>
<dbReference type="Pfam" id="PF00010">
    <property type="entry name" value="HLH"/>
    <property type="match status" value="1"/>
</dbReference>
<dbReference type="PANTHER" id="PTHR12565:SF184">
    <property type="entry name" value="BHLH TRANSCRIPTION FACTOR"/>
    <property type="match status" value="1"/>
</dbReference>
<dbReference type="GO" id="GO:0046983">
    <property type="term" value="F:protein dimerization activity"/>
    <property type="evidence" value="ECO:0007669"/>
    <property type="project" value="InterPro"/>
</dbReference>
<feature type="domain" description="BHLH" evidence="7">
    <location>
        <begin position="226"/>
        <end position="276"/>
    </location>
</feature>
<dbReference type="Proteomes" id="UP000639772">
    <property type="component" value="Unassembled WGS sequence"/>
</dbReference>
<dbReference type="InterPro" id="IPR024097">
    <property type="entry name" value="bHLH_ZIP_TF"/>
</dbReference>
<evidence type="ECO:0000256" key="3">
    <source>
        <dbReference type="ARBA" id="ARBA00023015"/>
    </source>
</evidence>
<dbReference type="InterPro" id="IPR011598">
    <property type="entry name" value="bHLH_dom"/>
</dbReference>
<dbReference type="GO" id="GO:0005634">
    <property type="term" value="C:nucleus"/>
    <property type="evidence" value="ECO:0007669"/>
    <property type="project" value="UniProtKB-SubCell"/>
</dbReference>
<name>A0A835R2X1_VANPL</name>
<feature type="compositionally biased region" description="Basic residues" evidence="6">
    <location>
        <begin position="155"/>
        <end position="165"/>
    </location>
</feature>
<proteinExistence type="inferred from homology"/>
<evidence type="ECO:0000256" key="2">
    <source>
        <dbReference type="ARBA" id="ARBA00005510"/>
    </source>
</evidence>
<keyword evidence="4" id="KW-0804">Transcription</keyword>
<comment type="subcellular location">
    <subcellularLocation>
        <location evidence="1">Nucleus</location>
    </subcellularLocation>
</comment>
<keyword evidence="3" id="KW-0805">Transcription regulation</keyword>